<comment type="catalytic activity">
    <reaction evidence="8 10">
        <text>deamido-NAD(+) + NH4(+) + ATP = AMP + diphosphate + NAD(+) + H(+)</text>
        <dbReference type="Rhea" id="RHEA:21188"/>
        <dbReference type="ChEBI" id="CHEBI:15378"/>
        <dbReference type="ChEBI" id="CHEBI:28938"/>
        <dbReference type="ChEBI" id="CHEBI:30616"/>
        <dbReference type="ChEBI" id="CHEBI:33019"/>
        <dbReference type="ChEBI" id="CHEBI:57540"/>
        <dbReference type="ChEBI" id="CHEBI:58437"/>
        <dbReference type="ChEBI" id="CHEBI:456215"/>
        <dbReference type="EC" id="6.3.1.5"/>
    </reaction>
</comment>
<evidence type="ECO:0000256" key="5">
    <source>
        <dbReference type="ARBA" id="ARBA00022840"/>
    </source>
</evidence>
<dbReference type="GO" id="GO:0005524">
    <property type="term" value="F:ATP binding"/>
    <property type="evidence" value="ECO:0007669"/>
    <property type="project" value="UniProtKB-UniRule"/>
</dbReference>
<evidence type="ECO:0000256" key="1">
    <source>
        <dbReference type="ARBA" id="ARBA00005859"/>
    </source>
</evidence>
<dbReference type="GO" id="GO:0004359">
    <property type="term" value="F:glutaminase activity"/>
    <property type="evidence" value="ECO:0007669"/>
    <property type="project" value="InterPro"/>
</dbReference>
<dbReference type="HAMAP" id="MF_00193">
    <property type="entry name" value="NadE_ammonia_dep"/>
    <property type="match status" value="1"/>
</dbReference>
<dbReference type="NCBIfam" id="NF010587">
    <property type="entry name" value="PRK13980.1"/>
    <property type="match status" value="1"/>
</dbReference>
<dbReference type="CDD" id="cd00553">
    <property type="entry name" value="NAD_synthase"/>
    <property type="match status" value="1"/>
</dbReference>
<dbReference type="RefSeq" id="WP_128752700.1">
    <property type="nucleotide sequence ID" value="NZ_CP035282.1"/>
</dbReference>
<evidence type="ECO:0000256" key="3">
    <source>
        <dbReference type="ARBA" id="ARBA00022723"/>
    </source>
</evidence>
<keyword evidence="6 8" id="KW-0460">Magnesium</keyword>
<feature type="binding site" evidence="8">
    <location>
        <position position="152"/>
    </location>
    <ligand>
        <name>deamido-NAD(+)</name>
        <dbReference type="ChEBI" id="CHEBI:58437"/>
        <note>ligand shared between two neighboring subunits</note>
    </ligand>
</feature>
<evidence type="ECO:0000256" key="6">
    <source>
        <dbReference type="ARBA" id="ARBA00022842"/>
    </source>
</evidence>
<sequence length="242" mass="27359">MKNVEQVCDEVVKWLRSKVEQANKKGLIFGLSGGVDSSVVAALSKRAFPENTLGLIMPCHSNKEDEKYAHLIAKKLNINVKTVDLSSVYDEFISKMDSKTDNNLAQANVKPRLRMITLYYFAQLNNYLVAGSGNKSEATVGYFTKYGDGGVDIAPIGSFVKREVREMARFLEVPEVIITKPPTAGLWENQTDEKEMGFSYDILDDYILYGKAPENFKNRIDEMNKKSEHKRKNPEVFTLDNK</sequence>
<evidence type="ECO:0000256" key="10">
    <source>
        <dbReference type="RuleBase" id="RU003812"/>
    </source>
</evidence>
<dbReference type="GO" id="GO:0003952">
    <property type="term" value="F:NAD+ synthase (glutamine-hydrolyzing) activity"/>
    <property type="evidence" value="ECO:0007669"/>
    <property type="project" value="InterPro"/>
</dbReference>
<dbReference type="AlphaFoldDB" id="A0A410QDP6"/>
<dbReference type="InterPro" id="IPR022926">
    <property type="entry name" value="NH(3)-dep_NAD(+)_synth"/>
</dbReference>
<evidence type="ECO:0000256" key="8">
    <source>
        <dbReference type="HAMAP-Rule" id="MF_00193"/>
    </source>
</evidence>
<dbReference type="NCBIfam" id="TIGR00552">
    <property type="entry name" value="nadE"/>
    <property type="match status" value="1"/>
</dbReference>
<feature type="binding site" evidence="8">
    <location>
        <position position="161"/>
    </location>
    <ligand>
        <name>ATP</name>
        <dbReference type="ChEBI" id="CHEBI:30616"/>
    </ligand>
</feature>
<evidence type="ECO:0000256" key="11">
    <source>
        <dbReference type="SAM" id="MobiDB-lite"/>
    </source>
</evidence>
<accession>A0A410QDP6</accession>
<comment type="similarity">
    <text evidence="1 8 9">Belongs to the NAD synthetase family.</text>
</comment>
<dbReference type="PANTHER" id="PTHR23090">
    <property type="entry name" value="NH 3 /GLUTAMINE-DEPENDENT NAD + SYNTHETASE"/>
    <property type="match status" value="1"/>
</dbReference>
<evidence type="ECO:0000256" key="9">
    <source>
        <dbReference type="RuleBase" id="RU003811"/>
    </source>
</evidence>
<proteinExistence type="inferred from homology"/>
<feature type="domain" description="NAD/GMP synthase" evidence="12">
    <location>
        <begin position="9"/>
        <end position="234"/>
    </location>
</feature>
<feature type="binding site" evidence="8">
    <location>
        <begin position="30"/>
        <end position="37"/>
    </location>
    <ligand>
        <name>ATP</name>
        <dbReference type="ChEBI" id="CHEBI:30616"/>
    </ligand>
</feature>
<keyword evidence="3 8" id="KW-0479">Metal-binding</keyword>
<dbReference type="InterPro" id="IPR014729">
    <property type="entry name" value="Rossmann-like_a/b/a_fold"/>
</dbReference>
<dbReference type="SUPFAM" id="SSF52402">
    <property type="entry name" value="Adenine nucleotide alpha hydrolases-like"/>
    <property type="match status" value="1"/>
</dbReference>
<evidence type="ECO:0000256" key="4">
    <source>
        <dbReference type="ARBA" id="ARBA00022741"/>
    </source>
</evidence>
<gene>
    <name evidence="8 13" type="primary">nadE</name>
    <name evidence="13" type="ORF">EQM13_11165</name>
</gene>
<feature type="binding site" description="in other chain" evidence="8">
    <location>
        <position position="145"/>
    </location>
    <ligand>
        <name>deamido-NAD(+)</name>
        <dbReference type="ChEBI" id="CHEBI:58437"/>
        <note>ligand shared between two neighboring subunits</note>
    </ligand>
</feature>
<name>A0A410QDP6_9FIRM</name>
<dbReference type="EMBL" id="CP035282">
    <property type="protein sequence ID" value="QAT62105.1"/>
    <property type="molecule type" value="Genomic_DNA"/>
</dbReference>
<keyword evidence="2 8" id="KW-0436">Ligase</keyword>
<keyword evidence="7 8" id="KW-0520">NAD</keyword>
<dbReference type="GO" id="GO:0008795">
    <property type="term" value="F:NAD+ synthase activity"/>
    <property type="evidence" value="ECO:0007669"/>
    <property type="project" value="UniProtKB-UniRule"/>
</dbReference>
<comment type="subunit">
    <text evidence="8">Homodimer.</text>
</comment>
<protein>
    <recommendedName>
        <fullName evidence="8 10">NH(3)-dependent NAD(+) synthetase</fullName>
        <ecNumber evidence="8 10">6.3.1.5</ecNumber>
    </recommendedName>
</protein>
<dbReference type="EC" id="6.3.1.5" evidence="8 10"/>
<keyword evidence="14" id="KW-1185">Reference proteome</keyword>
<dbReference type="Gene3D" id="3.40.50.620">
    <property type="entry name" value="HUPs"/>
    <property type="match status" value="1"/>
</dbReference>
<feature type="binding site" description="in other chain" evidence="8">
    <location>
        <begin position="229"/>
        <end position="230"/>
    </location>
    <ligand>
        <name>deamido-NAD(+)</name>
        <dbReference type="ChEBI" id="CHEBI:58437"/>
        <note>ligand shared between two neighboring subunits</note>
    </ligand>
</feature>
<keyword evidence="5 8" id="KW-0067">ATP-binding</keyword>
<reference evidence="14" key="1">
    <citation type="submission" date="2019-01" db="EMBL/GenBank/DDBJ databases">
        <title>Draft genomes of a novel of Sporanaerobacter strains.</title>
        <authorList>
            <person name="Ma S."/>
        </authorList>
    </citation>
    <scope>NUCLEOTIDE SEQUENCE [LARGE SCALE GENOMIC DNA]</scope>
    <source>
        <strain evidence="14">NJN-17</strain>
    </source>
</reference>
<comment type="pathway">
    <text evidence="8">Cofactor biosynthesis; NAD(+) biosynthesis; NAD(+) from deamido-NAD(+) (ammonia route): step 1/1.</text>
</comment>
<dbReference type="PANTHER" id="PTHR23090:SF9">
    <property type="entry name" value="GLUTAMINE-DEPENDENT NAD(+) SYNTHETASE"/>
    <property type="match status" value="1"/>
</dbReference>
<comment type="caution">
    <text evidence="8">Lacks conserved residue(s) required for the propagation of feature annotation.</text>
</comment>
<dbReference type="OrthoDB" id="9803818at2"/>
<dbReference type="InterPro" id="IPR003694">
    <property type="entry name" value="NAD_synthase"/>
</dbReference>
<feature type="binding site" evidence="8">
    <location>
        <position position="183"/>
    </location>
    <ligand>
        <name>ATP</name>
        <dbReference type="ChEBI" id="CHEBI:30616"/>
    </ligand>
</feature>
<evidence type="ECO:0000256" key="2">
    <source>
        <dbReference type="ARBA" id="ARBA00022598"/>
    </source>
</evidence>
<dbReference type="KEGG" id="spoa:EQM13_11165"/>
<dbReference type="Proteomes" id="UP000287969">
    <property type="component" value="Chromosome"/>
</dbReference>
<evidence type="ECO:0000259" key="12">
    <source>
        <dbReference type="Pfam" id="PF02540"/>
    </source>
</evidence>
<feature type="binding site" description="in other chain" evidence="8">
    <location>
        <position position="112"/>
    </location>
    <ligand>
        <name>deamido-NAD(+)</name>
        <dbReference type="ChEBI" id="CHEBI:58437"/>
        <note>ligand shared between two neighboring subunits</note>
    </ligand>
</feature>
<dbReference type="GO" id="GO:0005737">
    <property type="term" value="C:cytoplasm"/>
    <property type="evidence" value="ECO:0007669"/>
    <property type="project" value="InterPro"/>
</dbReference>
<feature type="binding site" evidence="8">
    <location>
        <position position="36"/>
    </location>
    <ligand>
        <name>Mg(2+)</name>
        <dbReference type="ChEBI" id="CHEBI:18420"/>
    </ligand>
</feature>
<dbReference type="GO" id="GO:0009435">
    <property type="term" value="P:NAD+ biosynthetic process"/>
    <property type="evidence" value="ECO:0007669"/>
    <property type="project" value="UniProtKB-UniRule"/>
</dbReference>
<keyword evidence="4 8" id="KW-0547">Nucleotide-binding</keyword>
<organism evidence="13 14">
    <name type="scientific">Acidilutibacter cellobiosedens</name>
    <dbReference type="NCBI Taxonomy" id="2507161"/>
    <lineage>
        <taxon>Bacteria</taxon>
        <taxon>Bacillati</taxon>
        <taxon>Bacillota</taxon>
        <taxon>Tissierellia</taxon>
        <taxon>Tissierellales</taxon>
        <taxon>Acidilutibacteraceae</taxon>
        <taxon>Acidilutibacter</taxon>
    </lineage>
</organism>
<feature type="binding site" evidence="8">
    <location>
        <position position="137"/>
    </location>
    <ligand>
        <name>Mg(2+)</name>
        <dbReference type="ChEBI" id="CHEBI:18420"/>
    </ligand>
</feature>
<feature type="region of interest" description="Disordered" evidence="11">
    <location>
        <begin position="223"/>
        <end position="242"/>
    </location>
</feature>
<comment type="function">
    <text evidence="8">Catalyzes the ATP-dependent amidation of deamido-NAD to form NAD. Uses ammonia as a nitrogen source.</text>
</comment>
<evidence type="ECO:0000256" key="7">
    <source>
        <dbReference type="ARBA" id="ARBA00023027"/>
    </source>
</evidence>
<dbReference type="Pfam" id="PF02540">
    <property type="entry name" value="NAD_synthase"/>
    <property type="match status" value="1"/>
</dbReference>
<evidence type="ECO:0000313" key="13">
    <source>
        <dbReference type="EMBL" id="QAT62105.1"/>
    </source>
</evidence>
<dbReference type="InterPro" id="IPR022310">
    <property type="entry name" value="NAD/GMP_synthase"/>
</dbReference>
<evidence type="ECO:0000313" key="14">
    <source>
        <dbReference type="Proteomes" id="UP000287969"/>
    </source>
</evidence>
<dbReference type="GO" id="GO:0046872">
    <property type="term" value="F:metal ion binding"/>
    <property type="evidence" value="ECO:0007669"/>
    <property type="project" value="UniProtKB-KW"/>
</dbReference>
<dbReference type="UniPathway" id="UPA00253">
    <property type="reaction ID" value="UER00333"/>
</dbReference>